<evidence type="ECO:0000313" key="4">
    <source>
        <dbReference type="Proteomes" id="UP000747542"/>
    </source>
</evidence>
<name>A0A8J5N0A0_HOMAM</name>
<sequence length="523" mass="59090">MRANELPVRGDGQHVHSYRRYVRGEGLLVRGDWRPVRGNGQPVRGDGRPVRGDRRPVRGDGWLCRLQAGLIVLLVVMTQAQAVDLRDDSNAKDCRVYEVKKNHSSPKSYFRESEVVLGLLSQFKTSQILAGINITVYKNNGDVILSTRVTGINSPLICSWRDTHNHEESIRIRKFRKSKFQWQHIGLSIQNGKLVINGSYVVCPGAQVIDPGAYIVVTPTRASVNMVINCQHACPVFLDSTPARIWNDNLMKATDSGMFLMTTSGEARVHLKLIPCLFCFIGGTQVLEDITFNASNIDSSTWEKLHLETPVVRRDNKTTFDIYIVRVGSYMKISTKALYDARLRLVDAHDVAWSVGCDPRDDQLNWRNGSRHATSHRPDASLGSCWEWLVLMIVLLWTIIISQVAYCCFLRTKVMRLKLRQRCSSRGSRIPSELSVPVAKHPVHPVASFNKHKNPDSCTISGDSSRRPNTEDVNKGHRTPANPSASRGESDQDDHYYSTLDDNNQDENEYDYVDLDALRQQHN</sequence>
<feature type="region of interest" description="Disordered" evidence="1">
    <location>
        <begin position="445"/>
        <end position="510"/>
    </location>
</feature>
<organism evidence="3 4">
    <name type="scientific">Homarus americanus</name>
    <name type="common">American lobster</name>
    <dbReference type="NCBI Taxonomy" id="6706"/>
    <lineage>
        <taxon>Eukaryota</taxon>
        <taxon>Metazoa</taxon>
        <taxon>Ecdysozoa</taxon>
        <taxon>Arthropoda</taxon>
        <taxon>Crustacea</taxon>
        <taxon>Multicrustacea</taxon>
        <taxon>Malacostraca</taxon>
        <taxon>Eumalacostraca</taxon>
        <taxon>Eucarida</taxon>
        <taxon>Decapoda</taxon>
        <taxon>Pleocyemata</taxon>
        <taxon>Astacidea</taxon>
        <taxon>Nephropoidea</taxon>
        <taxon>Nephropidae</taxon>
        <taxon>Homarus</taxon>
    </lineage>
</organism>
<keyword evidence="4" id="KW-1185">Reference proteome</keyword>
<dbReference type="EMBL" id="JAHLQT010013773">
    <property type="protein sequence ID" value="KAG7170588.1"/>
    <property type="molecule type" value="Genomic_DNA"/>
</dbReference>
<dbReference type="Proteomes" id="UP000747542">
    <property type="component" value="Unassembled WGS sequence"/>
</dbReference>
<accession>A0A8J5N0A0</accession>
<protein>
    <submittedName>
        <fullName evidence="3">Uncharacterized protein</fullName>
    </submittedName>
</protein>
<keyword evidence="2" id="KW-1133">Transmembrane helix</keyword>
<feature type="transmembrane region" description="Helical" evidence="2">
    <location>
        <begin position="388"/>
        <end position="410"/>
    </location>
</feature>
<evidence type="ECO:0000256" key="1">
    <source>
        <dbReference type="SAM" id="MobiDB-lite"/>
    </source>
</evidence>
<keyword evidence="2" id="KW-0472">Membrane</keyword>
<evidence type="ECO:0000313" key="3">
    <source>
        <dbReference type="EMBL" id="KAG7170588.1"/>
    </source>
</evidence>
<dbReference type="AlphaFoldDB" id="A0A8J5N0A0"/>
<feature type="compositionally biased region" description="Basic and acidic residues" evidence="1">
    <location>
        <begin position="464"/>
        <end position="475"/>
    </location>
</feature>
<gene>
    <name evidence="3" type="ORF">Hamer_G013400</name>
</gene>
<proteinExistence type="predicted"/>
<evidence type="ECO:0000256" key="2">
    <source>
        <dbReference type="SAM" id="Phobius"/>
    </source>
</evidence>
<comment type="caution">
    <text evidence="3">The sequence shown here is derived from an EMBL/GenBank/DDBJ whole genome shotgun (WGS) entry which is preliminary data.</text>
</comment>
<keyword evidence="2" id="KW-0812">Transmembrane</keyword>
<reference evidence="3" key="1">
    <citation type="journal article" date="2021" name="Sci. Adv.">
        <title>The American lobster genome reveals insights on longevity, neural, and immune adaptations.</title>
        <authorList>
            <person name="Polinski J.M."/>
            <person name="Zimin A.V."/>
            <person name="Clark K.F."/>
            <person name="Kohn A.B."/>
            <person name="Sadowski N."/>
            <person name="Timp W."/>
            <person name="Ptitsyn A."/>
            <person name="Khanna P."/>
            <person name="Romanova D.Y."/>
            <person name="Williams P."/>
            <person name="Greenwood S.J."/>
            <person name="Moroz L.L."/>
            <person name="Walt D.R."/>
            <person name="Bodnar A.G."/>
        </authorList>
    </citation>
    <scope>NUCLEOTIDE SEQUENCE</scope>
    <source>
        <strain evidence="3">GMGI-L3</strain>
    </source>
</reference>